<dbReference type="RefSeq" id="WP_409542794.1">
    <property type="nucleotide sequence ID" value="NZ_JBKBDD010000002.1"/>
</dbReference>
<feature type="transmembrane region" description="Helical" evidence="7">
    <location>
        <begin position="35"/>
        <end position="55"/>
    </location>
</feature>
<evidence type="ECO:0000256" key="3">
    <source>
        <dbReference type="ARBA" id="ARBA00022475"/>
    </source>
</evidence>
<evidence type="ECO:0000256" key="6">
    <source>
        <dbReference type="ARBA" id="ARBA00023136"/>
    </source>
</evidence>
<gene>
    <name evidence="8" type="ORF">ACK4CT_06965</name>
</gene>
<feature type="transmembrane region" description="Helical" evidence="7">
    <location>
        <begin position="61"/>
        <end position="83"/>
    </location>
</feature>
<dbReference type="Pfam" id="PF04226">
    <property type="entry name" value="Transgly_assoc"/>
    <property type="match status" value="1"/>
</dbReference>
<evidence type="ECO:0000256" key="5">
    <source>
        <dbReference type="ARBA" id="ARBA00022989"/>
    </source>
</evidence>
<evidence type="ECO:0000256" key="2">
    <source>
        <dbReference type="ARBA" id="ARBA00011006"/>
    </source>
</evidence>
<keyword evidence="5 7" id="KW-1133">Transmembrane helix</keyword>
<keyword evidence="4 7" id="KW-0812">Transmembrane</keyword>
<organism evidence="8 9">
    <name type="scientific">Mycolicibacterium nivoides</name>
    <dbReference type="NCBI Taxonomy" id="2487344"/>
    <lineage>
        <taxon>Bacteria</taxon>
        <taxon>Bacillati</taxon>
        <taxon>Actinomycetota</taxon>
        <taxon>Actinomycetes</taxon>
        <taxon>Mycobacteriales</taxon>
        <taxon>Mycobacteriaceae</taxon>
        <taxon>Mycolicibacterium</taxon>
    </lineage>
</organism>
<proteinExistence type="inferred from homology"/>
<accession>A0ABW9L4P0</accession>
<dbReference type="InterPro" id="IPR007341">
    <property type="entry name" value="Transgly_assoc"/>
</dbReference>
<evidence type="ECO:0000313" key="8">
    <source>
        <dbReference type="EMBL" id="MFN6542918.1"/>
    </source>
</evidence>
<reference evidence="8 9" key="1">
    <citation type="submission" date="2024-12" db="EMBL/GenBank/DDBJ databases">
        <title>The coexistence of Mycolicibacterium septicum and Mycolicibacterium nivoides in clinical samples.</title>
        <authorList>
            <person name="Wang C."/>
            <person name="Feng Y."/>
            <person name="Zong Z."/>
        </authorList>
    </citation>
    <scope>NUCLEOTIDE SEQUENCE [LARGE SCALE GENOMIC DNA]</scope>
    <source>
        <strain evidence="8 9">120309</strain>
    </source>
</reference>
<dbReference type="PANTHER" id="PTHR33884:SF3">
    <property type="entry name" value="UPF0410 PROTEIN YMGE"/>
    <property type="match status" value="1"/>
</dbReference>
<name>A0ABW9L4P0_9MYCO</name>
<comment type="similarity">
    <text evidence="2">Belongs to the UPF0410 family.</text>
</comment>
<keyword evidence="9" id="KW-1185">Reference proteome</keyword>
<sequence length="93" mass="9271">MIGAIITAVVVGAIIGALARLIMPGRQNVSTLMTVALGIAGALIGSWLTAVVGYTNSNGGFAIVPFVVGVVVAIVLIAIYTALSGRRGTPVGH</sequence>
<evidence type="ECO:0000256" key="7">
    <source>
        <dbReference type="SAM" id="Phobius"/>
    </source>
</evidence>
<protein>
    <submittedName>
        <fullName evidence="8">GlsB/YeaQ/YmgE family stress response membrane protein</fullName>
    </submittedName>
</protein>
<keyword evidence="3" id="KW-1003">Cell membrane</keyword>
<dbReference type="Proteomes" id="UP001635816">
    <property type="component" value="Unassembled WGS sequence"/>
</dbReference>
<keyword evidence="6 7" id="KW-0472">Membrane</keyword>
<feature type="transmembrane region" description="Helical" evidence="7">
    <location>
        <begin position="6"/>
        <end position="23"/>
    </location>
</feature>
<comment type="caution">
    <text evidence="8">The sequence shown here is derived from an EMBL/GenBank/DDBJ whole genome shotgun (WGS) entry which is preliminary data.</text>
</comment>
<comment type="subcellular location">
    <subcellularLocation>
        <location evidence="1">Cell membrane</location>
        <topology evidence="1">Multi-pass membrane protein</topology>
    </subcellularLocation>
</comment>
<dbReference type="PANTHER" id="PTHR33884">
    <property type="entry name" value="UPF0410 PROTEIN YMGE"/>
    <property type="match status" value="1"/>
</dbReference>
<dbReference type="EMBL" id="JBKBDD010000002">
    <property type="protein sequence ID" value="MFN6542918.1"/>
    <property type="molecule type" value="Genomic_DNA"/>
</dbReference>
<evidence type="ECO:0000313" key="9">
    <source>
        <dbReference type="Proteomes" id="UP001635816"/>
    </source>
</evidence>
<evidence type="ECO:0000256" key="1">
    <source>
        <dbReference type="ARBA" id="ARBA00004651"/>
    </source>
</evidence>
<evidence type="ECO:0000256" key="4">
    <source>
        <dbReference type="ARBA" id="ARBA00022692"/>
    </source>
</evidence>